<dbReference type="GO" id="GO:0008283">
    <property type="term" value="P:cell population proliferation"/>
    <property type="evidence" value="ECO:0007669"/>
    <property type="project" value="UniProtKB-UniRule"/>
</dbReference>
<name>A0AAV8UDU1_9ROSI</name>
<evidence type="ECO:0000256" key="3">
    <source>
        <dbReference type="ARBA" id="ARBA00022473"/>
    </source>
</evidence>
<dbReference type="EMBL" id="JAIWQS010000008">
    <property type="protein sequence ID" value="KAJ8899641.1"/>
    <property type="molecule type" value="Genomic_DNA"/>
</dbReference>
<accession>A0AAV8UDU1</accession>
<keyword evidence="7 9" id="KW-0221">Differentiation</keyword>
<feature type="signal peptide" evidence="9">
    <location>
        <begin position="1"/>
        <end position="24"/>
    </location>
</feature>
<sequence length="93" mass="10714">MNREYRLFVTFLCLLSLLISSTSSRFLVQKQGQNEVKVNEISRPVSVRNTNVEVNKDTMASGEYCSEKDEECRHGRMIAEAHLDYVYTEGHNP</sequence>
<comment type="caution">
    <text evidence="10">The sequence shown here is derived from an EMBL/GenBank/DDBJ whole genome shotgun (WGS) entry which is preliminary data.</text>
</comment>
<keyword evidence="5 9" id="KW-0765">Sulfation</keyword>
<keyword evidence="3 9" id="KW-0217">Developmental protein</keyword>
<dbReference type="Proteomes" id="UP001159364">
    <property type="component" value="Linkage Group LG08"/>
</dbReference>
<evidence type="ECO:0000256" key="1">
    <source>
        <dbReference type="ARBA" id="ARBA00004613"/>
    </source>
</evidence>
<keyword evidence="8 9" id="KW-0339">Growth factor</keyword>
<comment type="subcellular location">
    <subcellularLocation>
        <location evidence="1 9">Secreted</location>
    </subcellularLocation>
</comment>
<dbReference type="GO" id="GO:0008083">
    <property type="term" value="F:growth factor activity"/>
    <property type="evidence" value="ECO:0007669"/>
    <property type="project" value="UniProtKB-UniRule"/>
</dbReference>
<dbReference type="GO" id="GO:0005576">
    <property type="term" value="C:extracellular region"/>
    <property type="evidence" value="ECO:0007669"/>
    <property type="project" value="UniProtKB-SubCell"/>
</dbReference>
<evidence type="ECO:0000256" key="4">
    <source>
        <dbReference type="ARBA" id="ARBA00022525"/>
    </source>
</evidence>
<comment type="function">
    <text evidence="9">Promotes plant cell differentiation, organogenesis and somatic embryogenesis as well as cell proliferation.</text>
</comment>
<evidence type="ECO:0000256" key="6">
    <source>
        <dbReference type="ARBA" id="ARBA00022729"/>
    </source>
</evidence>
<evidence type="ECO:0000256" key="8">
    <source>
        <dbReference type="ARBA" id="ARBA00023030"/>
    </source>
</evidence>
<gene>
    <name evidence="10" type="ORF">K2173_018615</name>
</gene>
<evidence type="ECO:0000256" key="7">
    <source>
        <dbReference type="ARBA" id="ARBA00022782"/>
    </source>
</evidence>
<dbReference type="AlphaFoldDB" id="A0AAV8UDU1"/>
<dbReference type="PANTHER" id="PTHR33285">
    <property type="entry name" value="PHYTOSULFOKINES 3"/>
    <property type="match status" value="1"/>
</dbReference>
<protein>
    <recommendedName>
        <fullName evidence="9">Phytosulfokine</fullName>
    </recommendedName>
    <component>
        <recommendedName>
            <fullName evidence="9">Phytosulfokine-alpha</fullName>
            <shortName evidence="9">PSK-alpha</shortName>
            <shortName evidence="9">Phytosulfokine-a</shortName>
        </recommendedName>
    </component>
    <component>
        <recommendedName>
            <fullName evidence="9">Phytosulfokine-beta</fullName>
            <shortName evidence="9">PSK-beta</shortName>
            <shortName evidence="9">Phytosulfokine-b</shortName>
        </recommendedName>
    </component>
</protein>
<keyword evidence="4 9" id="KW-0964">Secreted</keyword>
<evidence type="ECO:0000313" key="10">
    <source>
        <dbReference type="EMBL" id="KAJ8899641.1"/>
    </source>
</evidence>
<keyword evidence="11" id="KW-1185">Reference proteome</keyword>
<reference evidence="10 11" key="1">
    <citation type="submission" date="2021-09" db="EMBL/GenBank/DDBJ databases">
        <title>Genomic insights and catalytic innovation underlie evolution of tropane alkaloids biosynthesis.</title>
        <authorList>
            <person name="Wang Y.-J."/>
            <person name="Tian T."/>
            <person name="Huang J.-P."/>
            <person name="Huang S.-X."/>
        </authorList>
    </citation>
    <scope>NUCLEOTIDE SEQUENCE [LARGE SCALE GENOMIC DNA]</scope>
    <source>
        <strain evidence="10">KIB-2018</strain>
        <tissue evidence="10">Leaf</tissue>
    </source>
</reference>
<evidence type="ECO:0000313" key="11">
    <source>
        <dbReference type="Proteomes" id="UP001159364"/>
    </source>
</evidence>
<evidence type="ECO:0000256" key="9">
    <source>
        <dbReference type="RuleBase" id="RU368031"/>
    </source>
</evidence>
<dbReference type="GO" id="GO:0030154">
    <property type="term" value="P:cell differentiation"/>
    <property type="evidence" value="ECO:0007669"/>
    <property type="project" value="UniProtKB-UniRule"/>
</dbReference>
<comment type="similarity">
    <text evidence="2 9">Belongs to the phytosulfokine family.</text>
</comment>
<dbReference type="InterPro" id="IPR009438">
    <property type="entry name" value="Phytosulfokine"/>
</dbReference>
<proteinExistence type="inferred from homology"/>
<evidence type="ECO:0000256" key="5">
    <source>
        <dbReference type="ARBA" id="ARBA00022641"/>
    </source>
</evidence>
<comment type="PTM">
    <text evidence="9">PSK-alpha is produced by endopeptidase digestion. PSK-beta is produced from PSK-alpha by exopeptidase digestion.</text>
</comment>
<evidence type="ECO:0000256" key="2">
    <source>
        <dbReference type="ARBA" id="ARBA00010781"/>
    </source>
</evidence>
<organism evidence="10 11">
    <name type="scientific">Erythroxylum novogranatense</name>
    <dbReference type="NCBI Taxonomy" id="1862640"/>
    <lineage>
        <taxon>Eukaryota</taxon>
        <taxon>Viridiplantae</taxon>
        <taxon>Streptophyta</taxon>
        <taxon>Embryophyta</taxon>
        <taxon>Tracheophyta</taxon>
        <taxon>Spermatophyta</taxon>
        <taxon>Magnoliopsida</taxon>
        <taxon>eudicotyledons</taxon>
        <taxon>Gunneridae</taxon>
        <taxon>Pentapetalae</taxon>
        <taxon>rosids</taxon>
        <taxon>fabids</taxon>
        <taxon>Malpighiales</taxon>
        <taxon>Erythroxylaceae</taxon>
        <taxon>Erythroxylum</taxon>
    </lineage>
</organism>
<dbReference type="PANTHER" id="PTHR33285:SF33">
    <property type="entry name" value="PHYTOSULFOKINE"/>
    <property type="match status" value="1"/>
</dbReference>
<dbReference type="Pfam" id="PF06404">
    <property type="entry name" value="PSK"/>
    <property type="match status" value="1"/>
</dbReference>
<comment type="PTM">
    <text evidence="9">Sulfation is important for activity and for the binding to a putative membrane receptor.</text>
</comment>
<feature type="chain" id="PRO_5043088272" description="Phytosulfokine" evidence="9">
    <location>
        <begin position="25"/>
        <end position="93"/>
    </location>
</feature>
<keyword evidence="6 9" id="KW-0732">Signal</keyword>